<name>A0A1I7TAI1_9PELO</name>
<organism evidence="1 2">
    <name type="scientific">Caenorhabditis tropicalis</name>
    <dbReference type="NCBI Taxonomy" id="1561998"/>
    <lineage>
        <taxon>Eukaryota</taxon>
        <taxon>Metazoa</taxon>
        <taxon>Ecdysozoa</taxon>
        <taxon>Nematoda</taxon>
        <taxon>Chromadorea</taxon>
        <taxon>Rhabditida</taxon>
        <taxon>Rhabditina</taxon>
        <taxon>Rhabditomorpha</taxon>
        <taxon>Rhabditoidea</taxon>
        <taxon>Rhabditidae</taxon>
        <taxon>Peloderinae</taxon>
        <taxon>Caenorhabditis</taxon>
    </lineage>
</organism>
<sequence>MQSLRHQNVYFPSYSIHFLDSEDFILLIRNWVETNKPIGTCFTFSLNSEDNIAILILNRVKERLENATAGKKCINIPMRTSAILNISYFRDTATRLYLRMTVVQSSKLGIKIT</sequence>
<evidence type="ECO:0000313" key="1">
    <source>
        <dbReference type="Proteomes" id="UP000095282"/>
    </source>
</evidence>
<dbReference type="PANTHER" id="PTHR31379">
    <property type="entry name" value="F-BOX C PROTEIN-RELATED-RELATED"/>
    <property type="match status" value="1"/>
</dbReference>
<dbReference type="AlphaFoldDB" id="A0A1I7TAI1"/>
<proteinExistence type="predicted"/>
<evidence type="ECO:0000313" key="2">
    <source>
        <dbReference type="WBParaSite" id="Csp11.Scaffold564.g4033.t1"/>
    </source>
</evidence>
<dbReference type="WBParaSite" id="Csp11.Scaffold564.g4033.t1">
    <property type="protein sequence ID" value="Csp11.Scaffold564.g4033.t1"/>
    <property type="gene ID" value="Csp11.Scaffold564.g4033"/>
</dbReference>
<dbReference type="Pfam" id="PF12078">
    <property type="entry name" value="DUF3557"/>
    <property type="match status" value="1"/>
</dbReference>
<protein>
    <submittedName>
        <fullName evidence="2">FBA_2 domain-containing protein</fullName>
    </submittedName>
</protein>
<reference evidence="2" key="1">
    <citation type="submission" date="2016-11" db="UniProtKB">
        <authorList>
            <consortium name="WormBaseParasite"/>
        </authorList>
    </citation>
    <scope>IDENTIFICATION</scope>
</reference>
<dbReference type="Proteomes" id="UP000095282">
    <property type="component" value="Unplaced"/>
</dbReference>
<keyword evidence="1" id="KW-1185">Reference proteome</keyword>
<dbReference type="InterPro" id="IPR021942">
    <property type="entry name" value="DUF3557"/>
</dbReference>
<accession>A0A1I7TAI1</accession>
<dbReference type="PANTHER" id="PTHR31379:SF1">
    <property type="entry name" value="F-BOX C PROTEIN-RELATED"/>
    <property type="match status" value="1"/>
</dbReference>